<feature type="non-terminal residue" evidence="1">
    <location>
        <position position="1"/>
    </location>
</feature>
<accession>X1CHV4</accession>
<proteinExistence type="predicted"/>
<feature type="non-terminal residue" evidence="1">
    <location>
        <position position="129"/>
    </location>
</feature>
<gene>
    <name evidence="1" type="ORF">S01H4_64077</name>
</gene>
<dbReference type="AlphaFoldDB" id="X1CHV4"/>
<reference evidence="1" key="1">
    <citation type="journal article" date="2014" name="Front. Microbiol.">
        <title>High frequency of phylogenetically diverse reductive dehalogenase-homologous genes in deep subseafloor sedimentary metagenomes.</title>
        <authorList>
            <person name="Kawai M."/>
            <person name="Futagami T."/>
            <person name="Toyoda A."/>
            <person name="Takaki Y."/>
            <person name="Nishi S."/>
            <person name="Hori S."/>
            <person name="Arai W."/>
            <person name="Tsubouchi T."/>
            <person name="Morono Y."/>
            <person name="Uchiyama I."/>
            <person name="Ito T."/>
            <person name="Fujiyama A."/>
            <person name="Inagaki F."/>
            <person name="Takami H."/>
        </authorList>
    </citation>
    <scope>NUCLEOTIDE SEQUENCE</scope>
    <source>
        <strain evidence="1">Expedition CK06-06</strain>
    </source>
</reference>
<organism evidence="1">
    <name type="scientific">marine sediment metagenome</name>
    <dbReference type="NCBI Taxonomy" id="412755"/>
    <lineage>
        <taxon>unclassified sequences</taxon>
        <taxon>metagenomes</taxon>
        <taxon>ecological metagenomes</taxon>
    </lineage>
</organism>
<name>X1CHV4_9ZZZZ</name>
<comment type="caution">
    <text evidence="1">The sequence shown here is derived from an EMBL/GenBank/DDBJ whole genome shotgun (WGS) entry which is preliminary data.</text>
</comment>
<protein>
    <submittedName>
        <fullName evidence="1">Uncharacterized protein</fullName>
    </submittedName>
</protein>
<dbReference type="EMBL" id="BART01038742">
    <property type="protein sequence ID" value="GAH07227.1"/>
    <property type="molecule type" value="Genomic_DNA"/>
</dbReference>
<sequence>IDYIKNIKDKSTGKEKKKAAYLLKFCTEGYIERQVKDLIDKIAEDEAQAKIDIEGRKVPFRYSEILMVNEPDKIKRDRIEDNRSKKIAESFNDTLYTYWDTLHRRAVDLGFSSYSELFSYLKEEDFYSL</sequence>
<evidence type="ECO:0000313" key="1">
    <source>
        <dbReference type="EMBL" id="GAH07227.1"/>
    </source>
</evidence>